<keyword evidence="6" id="KW-1185">Reference proteome</keyword>
<feature type="coiled-coil region" evidence="1">
    <location>
        <begin position="772"/>
        <end position="799"/>
    </location>
</feature>
<keyword evidence="3" id="KW-0472">Membrane</keyword>
<feature type="transmembrane region" description="Helical" evidence="3">
    <location>
        <begin position="211"/>
        <end position="232"/>
    </location>
</feature>
<feature type="chain" id="PRO_5035728639" evidence="4">
    <location>
        <begin position="19"/>
        <end position="948"/>
    </location>
</feature>
<dbReference type="OrthoDB" id="1750920at2759"/>
<evidence type="ECO:0000256" key="2">
    <source>
        <dbReference type="SAM" id="MobiDB-lite"/>
    </source>
</evidence>
<keyword evidence="1" id="KW-0175">Coiled coil</keyword>
<feature type="signal peptide" evidence="4">
    <location>
        <begin position="1"/>
        <end position="18"/>
    </location>
</feature>
<dbReference type="AlphaFoldDB" id="A0A8T1XRE2"/>
<dbReference type="Proteomes" id="UP000694251">
    <property type="component" value="Chromosome 13"/>
</dbReference>
<feature type="region of interest" description="Disordered" evidence="2">
    <location>
        <begin position="453"/>
        <end position="494"/>
    </location>
</feature>
<feature type="compositionally biased region" description="Polar residues" evidence="2">
    <location>
        <begin position="547"/>
        <end position="564"/>
    </location>
</feature>
<feature type="region of interest" description="Disordered" evidence="2">
    <location>
        <begin position="374"/>
        <end position="393"/>
    </location>
</feature>
<organism evidence="5 6">
    <name type="scientific">Arabidopsis suecica</name>
    <name type="common">Swedish thale-cress</name>
    <name type="synonym">Cardaminopsis suecica</name>
    <dbReference type="NCBI Taxonomy" id="45249"/>
    <lineage>
        <taxon>Eukaryota</taxon>
        <taxon>Viridiplantae</taxon>
        <taxon>Streptophyta</taxon>
        <taxon>Embryophyta</taxon>
        <taxon>Tracheophyta</taxon>
        <taxon>Spermatophyta</taxon>
        <taxon>Magnoliopsida</taxon>
        <taxon>eudicotyledons</taxon>
        <taxon>Gunneridae</taxon>
        <taxon>Pentapetalae</taxon>
        <taxon>rosids</taxon>
        <taxon>malvids</taxon>
        <taxon>Brassicales</taxon>
        <taxon>Brassicaceae</taxon>
        <taxon>Camelineae</taxon>
        <taxon>Arabidopsis</taxon>
    </lineage>
</organism>
<comment type="caution">
    <text evidence="5">The sequence shown here is derived from an EMBL/GenBank/DDBJ whole genome shotgun (WGS) entry which is preliminary data.</text>
</comment>
<reference evidence="5 6" key="1">
    <citation type="submission" date="2020-12" db="EMBL/GenBank/DDBJ databases">
        <title>Concerted genomic and epigenomic changes stabilize Arabidopsis allopolyploids.</title>
        <authorList>
            <person name="Chen Z."/>
        </authorList>
    </citation>
    <scope>NUCLEOTIDE SEQUENCE [LARGE SCALE GENOMIC DNA]</scope>
    <source>
        <strain evidence="5">As9502</strain>
        <tissue evidence="5">Leaf</tissue>
    </source>
</reference>
<name>A0A8T1XRE2_ARASU</name>
<keyword evidence="3" id="KW-1133">Transmembrane helix</keyword>
<evidence type="ECO:0000256" key="1">
    <source>
        <dbReference type="SAM" id="Coils"/>
    </source>
</evidence>
<feature type="coiled-coil region" evidence="1">
    <location>
        <begin position="620"/>
        <end position="683"/>
    </location>
</feature>
<evidence type="ECO:0000256" key="3">
    <source>
        <dbReference type="SAM" id="Phobius"/>
    </source>
</evidence>
<protein>
    <submittedName>
        <fullName evidence="5">Uncharacterized protein</fullName>
    </submittedName>
</protein>
<dbReference type="EMBL" id="JAEFBJ010000013">
    <property type="protein sequence ID" value="KAG7536865.1"/>
    <property type="molecule type" value="Genomic_DNA"/>
</dbReference>
<keyword evidence="3" id="KW-0812">Transmembrane</keyword>
<keyword evidence="4" id="KW-0732">Signal</keyword>
<evidence type="ECO:0000313" key="6">
    <source>
        <dbReference type="Proteomes" id="UP000694251"/>
    </source>
</evidence>
<gene>
    <name evidence="5" type="ORF">ISN44_As13g007880</name>
</gene>
<feature type="region of interest" description="Disordered" evidence="2">
    <location>
        <begin position="512"/>
        <end position="569"/>
    </location>
</feature>
<evidence type="ECO:0000256" key="4">
    <source>
        <dbReference type="SAM" id="SignalP"/>
    </source>
</evidence>
<evidence type="ECO:0000313" key="5">
    <source>
        <dbReference type="EMBL" id="KAG7536865.1"/>
    </source>
</evidence>
<accession>A0A8T1XRE2</accession>
<proteinExistence type="predicted"/>
<feature type="region of interest" description="Disordered" evidence="2">
    <location>
        <begin position="928"/>
        <end position="948"/>
    </location>
</feature>
<sequence length="948" mass="105668">MLVVLLFTILFVTSSVHCSDSTFGIGIKQDWKKCFGPEPCMNGGGTQGCMTWCRKNISVLLYEMAITKNMFVVLLLTILFVTSSVQCSDSTLGIGIKQDWKKCFGPEPCMNGGGTEGCMKWCRKNISLLLYAVYVSDNEDDSQGIPVPSGNEVCTQRGDKFGPHFRSQTTHASLGALRRLCNIPQEIEFSLPKPNESPETVREGYCCAYEVYFKGCGLFFLIPEVLLLYLLHLGIAFPQMAPNFLRYVLSTLTISAEAGFSLTTSKLLGLFRARESTAAGIFPMNPIFDRNLIDGMPLNDGPWRKYWFFFRVNPYSVQGLSGLLLPKWSSKLGNQTIPRPTVDFLYFFRIVSEGETNWNSFTLQRIHDAGLAIKNDQTRPLDPPPEEKDVSSLNARDKRKILAETKALKDQLSEIGKKKQIAAISKVGNFHRKTLLVDDGSLEAALSMAVDSHGAEIPNDPPVATAVRPSAQEREEEVTSSPHTKRKVPDSDILSNEKLKTVRFSSPLRASSPLHSVFPSSEPLDPELPPPSNRVIPEEVAEPRSEVPSSQGLDVNTQTPSPASISEAGGEKIGDIFRSFKTRAGAFLPPFSVWRPDIRQMYINRACYLSQASMETNGMIFHYENLLHQAMKENAKAKKEIDELKSVNQPDRLEQTKIFESSLEDTRKTLAANEQRLRIANADRDSARSDALRLKAKLEEAVALSEETSQKAEFLVRTRARDIAEAEHNAREEIRSFGRQLIQSLVKFIKDEEVCTKLQTDRAELKSNLDLIGELEKGRASFENERREVSAELAVVESELSSASRPTLDLKQFSLAFGESSSQFEIGEGSRQNEGSPDILRLESEPHEWKRNGLDIVAIIPTCLRRFLRMLDKLSHLSLATSDGSSFVSCSSEFRRFSMLRTEENEEPETKAIDDFSGLLDLSSDEALSSESCSGSSTLLESLSGEDF</sequence>